<organism evidence="1 2">
    <name type="scientific">Priestia koreensis</name>
    <dbReference type="NCBI Taxonomy" id="284581"/>
    <lineage>
        <taxon>Bacteria</taxon>
        <taxon>Bacillati</taxon>
        <taxon>Bacillota</taxon>
        <taxon>Bacilli</taxon>
        <taxon>Bacillales</taxon>
        <taxon>Bacillaceae</taxon>
        <taxon>Priestia</taxon>
    </lineage>
</organism>
<comment type="caution">
    <text evidence="1">The sequence shown here is derived from an EMBL/GenBank/DDBJ whole genome shotgun (WGS) entry which is preliminary data.</text>
</comment>
<proteinExistence type="predicted"/>
<dbReference type="AlphaFoldDB" id="A0A0M0KT02"/>
<dbReference type="RefSeq" id="WP_053402999.1">
    <property type="nucleotide sequence ID" value="NZ_JAUKEN010000002.1"/>
</dbReference>
<dbReference type="InterPro" id="IPR036689">
    <property type="entry name" value="ESAT-6-like_sf"/>
</dbReference>
<name>A0A0M0KT02_9BACI</name>
<accession>A0A0M0KT02</accession>
<reference evidence="2" key="1">
    <citation type="submission" date="2015-08" db="EMBL/GenBank/DDBJ databases">
        <title>Fjat-14210 dsm16467.</title>
        <authorList>
            <person name="Liu B."/>
            <person name="Wang J."/>
            <person name="Zhu Y."/>
            <person name="Liu G."/>
            <person name="Chen Q."/>
            <person name="Chen Z."/>
            <person name="Lan J."/>
            <person name="Che J."/>
            <person name="Ge C."/>
            <person name="Shi H."/>
            <person name="Pan Z."/>
            <person name="Liu X."/>
        </authorList>
    </citation>
    <scope>NUCLEOTIDE SEQUENCE [LARGE SCALE GENOMIC DNA]</scope>
    <source>
        <strain evidence="2">DSM 16467</strain>
    </source>
</reference>
<dbReference type="OrthoDB" id="3007980at2"/>
<evidence type="ECO:0008006" key="3">
    <source>
        <dbReference type="Google" id="ProtNLM"/>
    </source>
</evidence>
<dbReference type="Gene3D" id="1.10.287.1060">
    <property type="entry name" value="ESAT-6-like"/>
    <property type="match status" value="1"/>
</dbReference>
<dbReference type="Proteomes" id="UP000037558">
    <property type="component" value="Unassembled WGS sequence"/>
</dbReference>
<evidence type="ECO:0000313" key="1">
    <source>
        <dbReference type="EMBL" id="KOO41940.1"/>
    </source>
</evidence>
<dbReference type="SUPFAM" id="SSF140453">
    <property type="entry name" value="EsxAB dimer-like"/>
    <property type="match status" value="1"/>
</dbReference>
<keyword evidence="2" id="KW-1185">Reference proteome</keyword>
<evidence type="ECO:0000313" key="2">
    <source>
        <dbReference type="Proteomes" id="UP000037558"/>
    </source>
</evidence>
<dbReference type="EMBL" id="LILC01000027">
    <property type="protein sequence ID" value="KOO41940.1"/>
    <property type="molecule type" value="Genomic_DNA"/>
</dbReference>
<protein>
    <recommendedName>
        <fullName evidence="3">WXG100 family type VII secretion target</fullName>
    </recommendedName>
</protein>
<sequence>MFRTTEKEKLRQQADALERFVGKINEAINSIQGIDRQHQSQVEKLGSDWESQSRDKFEQVSQEAIHHKYKGIGLGNELIYAIYEEARLLREKAGEIERREIGNGQNKY</sequence>
<gene>
    <name evidence="1" type="ORF">AMD01_18855</name>
</gene>
<dbReference type="PATRIC" id="fig|284581.3.peg.46"/>